<keyword evidence="1" id="KW-0175">Coiled coil</keyword>
<evidence type="ECO:0000256" key="1">
    <source>
        <dbReference type="SAM" id="Coils"/>
    </source>
</evidence>
<feature type="coiled-coil region" evidence="1">
    <location>
        <begin position="96"/>
        <end position="130"/>
    </location>
</feature>
<proteinExistence type="predicted"/>
<name>A0A7S2XRA0_9STRA</name>
<evidence type="ECO:0000313" key="2">
    <source>
        <dbReference type="EMBL" id="CAD9822755.1"/>
    </source>
</evidence>
<accession>A0A7S2XRA0</accession>
<gene>
    <name evidence="2" type="ORF">ASEP1449_LOCUS14589</name>
</gene>
<reference evidence="2" key="1">
    <citation type="submission" date="2021-01" db="EMBL/GenBank/DDBJ databases">
        <authorList>
            <person name="Corre E."/>
            <person name="Pelletier E."/>
            <person name="Niang G."/>
            <person name="Scheremetjew M."/>
            <person name="Finn R."/>
            <person name="Kale V."/>
            <person name="Holt S."/>
            <person name="Cochrane G."/>
            <person name="Meng A."/>
            <person name="Brown T."/>
            <person name="Cohen L."/>
        </authorList>
    </citation>
    <scope>NUCLEOTIDE SEQUENCE</scope>
    <source>
        <strain evidence="2">CCMP2084</strain>
    </source>
</reference>
<dbReference type="EMBL" id="HBHQ01021596">
    <property type="protein sequence ID" value="CAD9822755.1"/>
    <property type="molecule type" value="Transcribed_RNA"/>
</dbReference>
<organism evidence="2">
    <name type="scientific">Attheya septentrionalis</name>
    <dbReference type="NCBI Taxonomy" id="420275"/>
    <lineage>
        <taxon>Eukaryota</taxon>
        <taxon>Sar</taxon>
        <taxon>Stramenopiles</taxon>
        <taxon>Ochrophyta</taxon>
        <taxon>Bacillariophyta</taxon>
        <taxon>Coscinodiscophyceae</taxon>
        <taxon>Chaetocerotophycidae</taxon>
        <taxon>Chaetocerotales</taxon>
        <taxon>Attheyaceae</taxon>
        <taxon>Attheya</taxon>
    </lineage>
</organism>
<dbReference type="AlphaFoldDB" id="A0A7S2XRA0"/>
<protein>
    <submittedName>
        <fullName evidence="2">Uncharacterized protein</fullName>
    </submittedName>
</protein>
<sequence length="165" mass="18751">MGARNSFDKAKQEEMERMGVSQNMLEMAEEVGAALNRAFEGLQATRDSLQTQQSFARRLDNNAQQLYEQSKVAIELGDEQKARGLLEQRHAVQQRLKKAFQACAEEKQRLEIMERNVATTEERAMEIETLLQRNVGAKALQDSSTSFSLSNEDPLLQKFRDLGID</sequence>